<dbReference type="RefSeq" id="WP_413779656.1">
    <property type="nucleotide sequence ID" value="NZ_JAUOZS010000001.1"/>
</dbReference>
<reference evidence="1 2" key="1">
    <citation type="submission" date="2023-07" db="EMBL/GenBank/DDBJ databases">
        <title>The novel representative of Negativicutes class, Anaeroselena agilis gen. nov. sp. nov.</title>
        <authorList>
            <person name="Prokofeva M.I."/>
            <person name="Elcheninov A.G."/>
            <person name="Klyukina A."/>
            <person name="Kublanov I.V."/>
            <person name="Frolov E.N."/>
            <person name="Podosokorskaya O.A."/>
        </authorList>
    </citation>
    <scope>NUCLEOTIDE SEQUENCE [LARGE SCALE GENOMIC DNA]</scope>
    <source>
        <strain evidence="1 2">4137-cl</strain>
    </source>
</reference>
<name>A0ABU3NWE8_9FIRM</name>
<organism evidence="1 2">
    <name type="scientific">Anaeroselena agilis</name>
    <dbReference type="NCBI Taxonomy" id="3063788"/>
    <lineage>
        <taxon>Bacteria</taxon>
        <taxon>Bacillati</taxon>
        <taxon>Bacillota</taxon>
        <taxon>Negativicutes</taxon>
        <taxon>Acetonemataceae</taxon>
        <taxon>Anaeroselena</taxon>
    </lineage>
</organism>
<keyword evidence="2" id="KW-1185">Reference proteome</keyword>
<proteinExistence type="predicted"/>
<evidence type="ECO:0000313" key="2">
    <source>
        <dbReference type="Proteomes" id="UP001254848"/>
    </source>
</evidence>
<evidence type="ECO:0008006" key="3">
    <source>
        <dbReference type="Google" id="ProtNLM"/>
    </source>
</evidence>
<evidence type="ECO:0000313" key="1">
    <source>
        <dbReference type="EMBL" id="MDT8901132.1"/>
    </source>
</evidence>
<protein>
    <recommendedName>
        <fullName evidence="3">Phage protein</fullName>
    </recommendedName>
</protein>
<accession>A0ABU3NWE8</accession>
<gene>
    <name evidence="1" type="ORF">Q4T40_07775</name>
</gene>
<sequence length="109" mass="11660">MTIEQLSEKIMALAAECEALTGSASIVTDSTTGPYVQMFSSRAACVDTFVGIDAPMNVEQHSENYYKASKTIGGVEYFMIFQADELGLPQADATEAVSRYFEGKGGKAA</sequence>
<comment type="caution">
    <text evidence="1">The sequence shown here is derived from an EMBL/GenBank/DDBJ whole genome shotgun (WGS) entry which is preliminary data.</text>
</comment>
<dbReference type="EMBL" id="JAUOZS010000001">
    <property type="protein sequence ID" value="MDT8901132.1"/>
    <property type="molecule type" value="Genomic_DNA"/>
</dbReference>
<dbReference type="Proteomes" id="UP001254848">
    <property type="component" value="Unassembled WGS sequence"/>
</dbReference>